<name>A0ABP7NVN6_9GAMM</name>
<evidence type="ECO:0000256" key="4">
    <source>
        <dbReference type="ARBA" id="ARBA00022519"/>
    </source>
</evidence>
<dbReference type="PANTHER" id="PTHR28259:SF16">
    <property type="entry name" value="FLUORIDE-SPECIFIC ION CHANNEL FLUC 2"/>
    <property type="match status" value="1"/>
</dbReference>
<evidence type="ECO:0000256" key="9">
    <source>
        <dbReference type="ARBA" id="ARBA00023065"/>
    </source>
</evidence>
<sequence length="154" mass="16233">MNLSMLLAVACGGALGAMARYAGGSYIMQKFGPDWPLPTFSINVAGSALMGVCLALLLSWTAARTGASISQASVSSEPVSLWFSPEQFRAFVMVGFLGAFTTFSTFSMEVVHLLEAGRISIALFYAGGSLVFGCLAFAGGYMLTRLLLQSFVQS</sequence>
<keyword evidence="7 14" id="KW-1133">Transmembrane helix</keyword>
<dbReference type="PANTHER" id="PTHR28259">
    <property type="entry name" value="FLUORIDE EXPORT PROTEIN 1-RELATED"/>
    <property type="match status" value="1"/>
</dbReference>
<evidence type="ECO:0000256" key="11">
    <source>
        <dbReference type="ARBA" id="ARBA00023303"/>
    </source>
</evidence>
<dbReference type="InterPro" id="IPR003691">
    <property type="entry name" value="FluC"/>
</dbReference>
<evidence type="ECO:0000256" key="3">
    <source>
        <dbReference type="ARBA" id="ARBA00022475"/>
    </source>
</evidence>
<feature type="binding site" evidence="14">
    <location>
        <position position="101"/>
    </location>
    <ligand>
        <name>Na(+)</name>
        <dbReference type="ChEBI" id="CHEBI:29101"/>
        <note>structural</note>
    </ligand>
</feature>
<evidence type="ECO:0000256" key="7">
    <source>
        <dbReference type="ARBA" id="ARBA00022989"/>
    </source>
</evidence>
<keyword evidence="16" id="KW-1185">Reference proteome</keyword>
<keyword evidence="9 14" id="KW-0406">Ion transport</keyword>
<keyword evidence="2 14" id="KW-0813">Transport</keyword>
<dbReference type="EMBL" id="BAABBO010000007">
    <property type="protein sequence ID" value="GAA3955090.1"/>
    <property type="molecule type" value="Genomic_DNA"/>
</dbReference>
<evidence type="ECO:0000256" key="12">
    <source>
        <dbReference type="ARBA" id="ARBA00035120"/>
    </source>
</evidence>
<gene>
    <name evidence="14 15" type="primary">crcB</name>
    <name evidence="14" type="synonym">fluC</name>
    <name evidence="15" type="ORF">GCM10022278_12100</name>
</gene>
<feature type="transmembrane region" description="Helical" evidence="14">
    <location>
        <begin position="90"/>
        <end position="107"/>
    </location>
</feature>
<comment type="subcellular location">
    <subcellularLocation>
        <location evidence="1 14">Cell membrane</location>
        <topology evidence="1 14">Multi-pass membrane protein</topology>
    </subcellularLocation>
</comment>
<feature type="transmembrane region" description="Helical" evidence="14">
    <location>
        <begin position="119"/>
        <end position="143"/>
    </location>
</feature>
<evidence type="ECO:0000256" key="5">
    <source>
        <dbReference type="ARBA" id="ARBA00022692"/>
    </source>
</evidence>
<dbReference type="HAMAP" id="MF_00454">
    <property type="entry name" value="FluC"/>
    <property type="match status" value="1"/>
</dbReference>
<dbReference type="Pfam" id="PF02537">
    <property type="entry name" value="CRCB"/>
    <property type="match status" value="1"/>
</dbReference>
<comment type="similarity">
    <text evidence="12 14">Belongs to the fluoride channel Fluc/FEX (TC 1.A.43) family.</text>
</comment>
<comment type="catalytic activity">
    <reaction evidence="13">
        <text>fluoride(in) = fluoride(out)</text>
        <dbReference type="Rhea" id="RHEA:76159"/>
        <dbReference type="ChEBI" id="CHEBI:17051"/>
    </reaction>
    <physiologicalReaction direction="left-to-right" evidence="13">
        <dbReference type="Rhea" id="RHEA:76160"/>
    </physiologicalReaction>
</comment>
<keyword evidence="3 14" id="KW-1003">Cell membrane</keyword>
<evidence type="ECO:0000256" key="10">
    <source>
        <dbReference type="ARBA" id="ARBA00023136"/>
    </source>
</evidence>
<evidence type="ECO:0000256" key="8">
    <source>
        <dbReference type="ARBA" id="ARBA00023053"/>
    </source>
</evidence>
<organism evidence="15 16">
    <name type="scientific">Allohahella marinimesophila</name>
    <dbReference type="NCBI Taxonomy" id="1054972"/>
    <lineage>
        <taxon>Bacteria</taxon>
        <taxon>Pseudomonadati</taxon>
        <taxon>Pseudomonadota</taxon>
        <taxon>Gammaproteobacteria</taxon>
        <taxon>Oceanospirillales</taxon>
        <taxon>Hahellaceae</taxon>
        <taxon>Allohahella</taxon>
    </lineage>
</organism>
<accession>A0ABP7NVN6</accession>
<dbReference type="Proteomes" id="UP001501337">
    <property type="component" value="Unassembled WGS sequence"/>
</dbReference>
<feature type="binding site" evidence="14">
    <location>
        <position position="98"/>
    </location>
    <ligand>
        <name>Na(+)</name>
        <dbReference type="ChEBI" id="CHEBI:29101"/>
        <note>structural</note>
    </ligand>
</feature>
<evidence type="ECO:0000256" key="2">
    <source>
        <dbReference type="ARBA" id="ARBA00022448"/>
    </source>
</evidence>
<evidence type="ECO:0000256" key="1">
    <source>
        <dbReference type="ARBA" id="ARBA00004651"/>
    </source>
</evidence>
<evidence type="ECO:0000256" key="13">
    <source>
        <dbReference type="ARBA" id="ARBA00035585"/>
    </source>
</evidence>
<keyword evidence="8 14" id="KW-0915">Sodium</keyword>
<keyword evidence="5 14" id="KW-0812">Transmembrane</keyword>
<evidence type="ECO:0000256" key="14">
    <source>
        <dbReference type="HAMAP-Rule" id="MF_00454"/>
    </source>
</evidence>
<proteinExistence type="inferred from homology"/>
<keyword evidence="10 14" id="KW-0472">Membrane</keyword>
<evidence type="ECO:0000313" key="15">
    <source>
        <dbReference type="EMBL" id="GAA3955090.1"/>
    </source>
</evidence>
<feature type="transmembrane region" description="Helical" evidence="14">
    <location>
        <begin position="40"/>
        <end position="63"/>
    </location>
</feature>
<reference evidence="16" key="1">
    <citation type="journal article" date="2019" name="Int. J. Syst. Evol. Microbiol.">
        <title>The Global Catalogue of Microorganisms (GCM) 10K type strain sequencing project: providing services to taxonomists for standard genome sequencing and annotation.</title>
        <authorList>
            <consortium name="The Broad Institute Genomics Platform"/>
            <consortium name="The Broad Institute Genome Sequencing Center for Infectious Disease"/>
            <person name="Wu L."/>
            <person name="Ma J."/>
        </authorList>
    </citation>
    <scope>NUCLEOTIDE SEQUENCE [LARGE SCALE GENOMIC DNA]</scope>
    <source>
        <strain evidence="16">JCM 17555</strain>
    </source>
</reference>
<comment type="function">
    <text evidence="14">Fluoride-specific ion channel. Important for reducing fluoride concentration in the cell, thus reducing its toxicity.</text>
</comment>
<comment type="activity regulation">
    <text evidence="14">Na(+) is not transported, but it plays an essential structural role and its presence is essential for fluoride channel function.</text>
</comment>
<protein>
    <recommendedName>
        <fullName evidence="14">Fluoride-specific ion channel FluC</fullName>
    </recommendedName>
</protein>
<keyword evidence="4" id="KW-0997">Cell inner membrane</keyword>
<dbReference type="RefSeq" id="WP_344804331.1">
    <property type="nucleotide sequence ID" value="NZ_BAABBO010000007.1"/>
</dbReference>
<keyword evidence="6 14" id="KW-0479">Metal-binding</keyword>
<comment type="caution">
    <text evidence="15">The sequence shown here is derived from an EMBL/GenBank/DDBJ whole genome shotgun (WGS) entry which is preliminary data.</text>
</comment>
<evidence type="ECO:0000313" key="16">
    <source>
        <dbReference type="Proteomes" id="UP001501337"/>
    </source>
</evidence>
<evidence type="ECO:0000256" key="6">
    <source>
        <dbReference type="ARBA" id="ARBA00022723"/>
    </source>
</evidence>
<keyword evidence="11 14" id="KW-0407">Ion channel</keyword>